<reference evidence="4 5" key="1">
    <citation type="submission" date="2020-08" db="EMBL/GenBank/DDBJ databases">
        <title>Sequencing the genomes of 1000 actinobacteria strains.</title>
        <authorList>
            <person name="Klenk H.-P."/>
        </authorList>
    </citation>
    <scope>NUCLEOTIDE SEQUENCE [LARGE SCALE GENOMIC DNA]</scope>
    <source>
        <strain evidence="4 5">DSM 45886</strain>
    </source>
</reference>
<accession>A0A7W7SS29</accession>
<organism evidence="4 5">
    <name type="scientific">Micromonospora polyrhachis</name>
    <dbReference type="NCBI Taxonomy" id="1282883"/>
    <lineage>
        <taxon>Bacteria</taxon>
        <taxon>Bacillati</taxon>
        <taxon>Actinomycetota</taxon>
        <taxon>Actinomycetes</taxon>
        <taxon>Micromonosporales</taxon>
        <taxon>Micromonosporaceae</taxon>
        <taxon>Micromonospora</taxon>
    </lineage>
</organism>
<dbReference type="RefSeq" id="WP_184534710.1">
    <property type="nucleotide sequence ID" value="NZ_JACHJW010000001.1"/>
</dbReference>
<feature type="transmembrane region" description="Helical" evidence="2">
    <location>
        <begin position="168"/>
        <end position="184"/>
    </location>
</feature>
<name>A0A7W7SS29_9ACTN</name>
<evidence type="ECO:0000313" key="5">
    <source>
        <dbReference type="Proteomes" id="UP000578819"/>
    </source>
</evidence>
<sequence length="221" mass="22882">MTPPTTAALGAERDAARSRRPLGPLVLGAVMLAAGVFLFWYAYDAAGGDFAPAGPWLAPVVVSGGWLLLALWYLIQQFVSPDQPARADDPATTDEPAPEATADANDSVPEASAGGDPAAPQATATADDPAADDDSPDRPGPERIQWLPPVLLAVVLCGYVLALEPVGFVLASAVFFVVTARILGSRQPVRDAVVGVPLALVVYLAFTHLLAIQLPSGVLPI</sequence>
<keyword evidence="2" id="KW-1133">Transmembrane helix</keyword>
<gene>
    <name evidence="4" type="ORF">FHR38_002383</name>
</gene>
<evidence type="ECO:0000256" key="1">
    <source>
        <dbReference type="SAM" id="MobiDB-lite"/>
    </source>
</evidence>
<keyword evidence="5" id="KW-1185">Reference proteome</keyword>
<feature type="transmembrane region" description="Helical" evidence="2">
    <location>
        <begin position="22"/>
        <end position="43"/>
    </location>
</feature>
<feature type="transmembrane region" description="Helical" evidence="2">
    <location>
        <begin position="144"/>
        <end position="162"/>
    </location>
</feature>
<dbReference type="AlphaFoldDB" id="A0A7W7SS29"/>
<evidence type="ECO:0000259" key="3">
    <source>
        <dbReference type="Pfam" id="PF07331"/>
    </source>
</evidence>
<dbReference type="Proteomes" id="UP000578819">
    <property type="component" value="Unassembled WGS sequence"/>
</dbReference>
<feature type="transmembrane region" description="Helical" evidence="2">
    <location>
        <begin position="196"/>
        <end position="214"/>
    </location>
</feature>
<dbReference type="InterPro" id="IPR009936">
    <property type="entry name" value="DUF1468"/>
</dbReference>
<feature type="transmembrane region" description="Helical" evidence="2">
    <location>
        <begin position="55"/>
        <end position="75"/>
    </location>
</feature>
<keyword evidence="2" id="KW-0472">Membrane</keyword>
<keyword evidence="2" id="KW-0812">Transmembrane</keyword>
<feature type="compositionally biased region" description="Low complexity" evidence="1">
    <location>
        <begin position="93"/>
        <end position="104"/>
    </location>
</feature>
<protein>
    <submittedName>
        <fullName evidence="4">Putative tricarboxylic transport membrane protein</fullName>
    </submittedName>
</protein>
<feature type="compositionally biased region" description="Low complexity" evidence="1">
    <location>
        <begin position="113"/>
        <end position="128"/>
    </location>
</feature>
<evidence type="ECO:0000256" key="2">
    <source>
        <dbReference type="SAM" id="Phobius"/>
    </source>
</evidence>
<dbReference type="EMBL" id="JACHJW010000001">
    <property type="protein sequence ID" value="MBB4958650.1"/>
    <property type="molecule type" value="Genomic_DNA"/>
</dbReference>
<feature type="domain" description="DUF1468" evidence="3">
    <location>
        <begin position="26"/>
        <end position="215"/>
    </location>
</feature>
<comment type="caution">
    <text evidence="4">The sequence shown here is derived from an EMBL/GenBank/DDBJ whole genome shotgun (WGS) entry which is preliminary data.</text>
</comment>
<dbReference type="Pfam" id="PF07331">
    <property type="entry name" value="TctB"/>
    <property type="match status" value="1"/>
</dbReference>
<evidence type="ECO:0000313" key="4">
    <source>
        <dbReference type="EMBL" id="MBB4958650.1"/>
    </source>
</evidence>
<proteinExistence type="predicted"/>
<feature type="region of interest" description="Disordered" evidence="1">
    <location>
        <begin position="84"/>
        <end position="142"/>
    </location>
</feature>